<dbReference type="Proteomes" id="UP000052232">
    <property type="component" value="Unassembled WGS sequence"/>
</dbReference>
<dbReference type="EMBL" id="JACT01000003">
    <property type="protein sequence ID" value="KMS54682.1"/>
    <property type="molecule type" value="Genomic_DNA"/>
</dbReference>
<dbReference type="SUPFAM" id="SSF46785">
    <property type="entry name" value="Winged helix' DNA-binding domain"/>
    <property type="match status" value="1"/>
</dbReference>
<evidence type="ECO:0000313" key="1">
    <source>
        <dbReference type="EMBL" id="KMS54682.1"/>
    </source>
</evidence>
<accession>A0A0J7XSM8</accession>
<evidence type="ECO:0000313" key="2">
    <source>
        <dbReference type="Proteomes" id="UP000052232"/>
    </source>
</evidence>
<dbReference type="Gene3D" id="1.10.10.10">
    <property type="entry name" value="Winged helix-like DNA-binding domain superfamily/Winged helix DNA-binding domain"/>
    <property type="match status" value="1"/>
</dbReference>
<gene>
    <name evidence="1" type="ORF">V473_14910</name>
</gene>
<organism evidence="1 2">
    <name type="scientific">Sphingobium cupriresistens LL01</name>
    <dbReference type="NCBI Taxonomy" id="1420583"/>
    <lineage>
        <taxon>Bacteria</taxon>
        <taxon>Pseudomonadati</taxon>
        <taxon>Pseudomonadota</taxon>
        <taxon>Alphaproteobacteria</taxon>
        <taxon>Sphingomonadales</taxon>
        <taxon>Sphingomonadaceae</taxon>
        <taxon>Sphingobium</taxon>
    </lineage>
</organism>
<keyword evidence="2" id="KW-1185">Reference proteome</keyword>
<proteinExistence type="predicted"/>
<dbReference type="InterPro" id="IPR036388">
    <property type="entry name" value="WH-like_DNA-bd_sf"/>
</dbReference>
<reference evidence="1 2" key="1">
    <citation type="journal article" date="2015" name="G3 (Bethesda)">
        <title>Insights into Ongoing Evolution of the Hexachlorocyclohexane Catabolic Pathway from Comparative Genomics of Ten Sphingomonadaceae Strains.</title>
        <authorList>
            <person name="Pearce S.L."/>
            <person name="Oakeshott J.G."/>
            <person name="Pandey G."/>
        </authorList>
    </citation>
    <scope>NUCLEOTIDE SEQUENCE [LARGE SCALE GENOMIC DNA]</scope>
    <source>
        <strain evidence="1 2">LL01</strain>
    </source>
</reference>
<name>A0A0J7XSM8_9SPHN</name>
<dbReference type="AlphaFoldDB" id="A0A0J7XSM8"/>
<dbReference type="PATRIC" id="fig|1420583.3.peg.2774"/>
<comment type="caution">
    <text evidence="1">The sequence shown here is derived from an EMBL/GenBank/DDBJ whole genome shotgun (WGS) entry which is preliminary data.</text>
</comment>
<sequence>MTVHIPPDRHMPSQEAVDLVVALQRCLTNFHARQEEPAILDGEGSDQRPALARYVEARRMRSMLFGHDLFADPAWDILLLLYQAELEGGGLTLEQMSETLRLSLSVVVGQVGVMERRGLLAEHRSSPSSRRRRAIRLSPLAVDAMASWVSLAFESGD</sequence>
<evidence type="ECO:0008006" key="3">
    <source>
        <dbReference type="Google" id="ProtNLM"/>
    </source>
</evidence>
<dbReference type="InterPro" id="IPR036390">
    <property type="entry name" value="WH_DNA-bd_sf"/>
</dbReference>
<dbReference type="STRING" id="1420583.V473_14910"/>
<protein>
    <recommendedName>
        <fullName evidence="3">HTH marR-type domain-containing protein</fullName>
    </recommendedName>
</protein>
<dbReference type="RefSeq" id="WP_066605852.1">
    <property type="nucleotide sequence ID" value="NZ_KQ130435.1"/>
</dbReference>